<feature type="non-terminal residue" evidence="4">
    <location>
        <position position="1"/>
    </location>
</feature>
<dbReference type="Pfam" id="PF24621">
    <property type="entry name" value="DHQS_C"/>
    <property type="match status" value="1"/>
</dbReference>
<dbReference type="AlphaFoldDB" id="A0A382WWH1"/>
<accession>A0A382WWH1</accession>
<reference evidence="4" key="1">
    <citation type="submission" date="2018-05" db="EMBL/GenBank/DDBJ databases">
        <authorList>
            <person name="Lanie J.A."/>
            <person name="Ng W.-L."/>
            <person name="Kazmierczak K.M."/>
            <person name="Andrzejewski T.M."/>
            <person name="Davidsen T.M."/>
            <person name="Wayne K.J."/>
            <person name="Tettelin H."/>
            <person name="Glass J.I."/>
            <person name="Rusch D."/>
            <person name="Podicherti R."/>
            <person name="Tsui H.-C.T."/>
            <person name="Winkler M.E."/>
        </authorList>
    </citation>
    <scope>NUCLEOTIDE SEQUENCE</scope>
</reference>
<feature type="domain" description="3-dehydroquinate synthase C-terminal" evidence="3">
    <location>
        <begin position="23"/>
        <end position="155"/>
    </location>
</feature>
<proteinExistence type="predicted"/>
<name>A0A382WWH1_9ZZZZ</name>
<sequence>PPFAVLNDFAFIDTLERRDKVAGMAEAVKVALIRDVAFFIWLEDNTNALARFEPAAMRHMIRRCAELHLQHIASAGDPFEQGSARPLDYGHWSAHKLESLSRHELRHGEAVAIGMAMDARYAVQCDMLPEAEGERICRLLENLGFVLWHDSLDSRTADGQVAVLHGLREFQEHLGGELTITLIEAVGQGVEVHQIDTAGMLASLEWLRRRMAA</sequence>
<evidence type="ECO:0000256" key="2">
    <source>
        <dbReference type="ARBA" id="ARBA00023239"/>
    </source>
</evidence>
<dbReference type="InterPro" id="IPR056179">
    <property type="entry name" value="DHQS_C"/>
</dbReference>
<evidence type="ECO:0000313" key="4">
    <source>
        <dbReference type="EMBL" id="SVD62994.1"/>
    </source>
</evidence>
<evidence type="ECO:0000256" key="1">
    <source>
        <dbReference type="ARBA" id="ARBA00023027"/>
    </source>
</evidence>
<dbReference type="PANTHER" id="PTHR43622:SF7">
    <property type="entry name" value="3-DEHYDROQUINATE SYNTHASE, CHLOROPLASTIC"/>
    <property type="match status" value="1"/>
</dbReference>
<keyword evidence="1" id="KW-0520">NAD</keyword>
<protein>
    <recommendedName>
        <fullName evidence="3">3-dehydroquinate synthase C-terminal domain-containing protein</fullName>
    </recommendedName>
</protein>
<evidence type="ECO:0000259" key="3">
    <source>
        <dbReference type="Pfam" id="PF24621"/>
    </source>
</evidence>
<dbReference type="EMBL" id="UINC01162958">
    <property type="protein sequence ID" value="SVD62994.1"/>
    <property type="molecule type" value="Genomic_DNA"/>
</dbReference>
<dbReference type="InterPro" id="IPR050071">
    <property type="entry name" value="Dehydroquinate_synthase"/>
</dbReference>
<gene>
    <name evidence="4" type="ORF">METZ01_LOCUS415848</name>
</gene>
<dbReference type="GO" id="GO:0003856">
    <property type="term" value="F:3-dehydroquinate synthase activity"/>
    <property type="evidence" value="ECO:0007669"/>
    <property type="project" value="TreeGrafter"/>
</dbReference>
<organism evidence="4">
    <name type="scientific">marine metagenome</name>
    <dbReference type="NCBI Taxonomy" id="408172"/>
    <lineage>
        <taxon>unclassified sequences</taxon>
        <taxon>metagenomes</taxon>
        <taxon>ecological metagenomes</taxon>
    </lineage>
</organism>
<dbReference type="SUPFAM" id="SSF56796">
    <property type="entry name" value="Dehydroquinate synthase-like"/>
    <property type="match status" value="1"/>
</dbReference>
<keyword evidence="2" id="KW-0456">Lyase</keyword>
<dbReference type="GO" id="GO:0009073">
    <property type="term" value="P:aromatic amino acid family biosynthetic process"/>
    <property type="evidence" value="ECO:0007669"/>
    <property type="project" value="TreeGrafter"/>
</dbReference>
<dbReference type="Gene3D" id="1.20.1090.10">
    <property type="entry name" value="Dehydroquinate synthase-like - alpha domain"/>
    <property type="match status" value="1"/>
</dbReference>
<dbReference type="PANTHER" id="PTHR43622">
    <property type="entry name" value="3-DEHYDROQUINATE SYNTHASE"/>
    <property type="match status" value="1"/>
</dbReference>